<name>A0A8J9Y310_9NEOP</name>
<proteinExistence type="predicted"/>
<reference evidence="1" key="1">
    <citation type="submission" date="2021-12" db="EMBL/GenBank/DDBJ databases">
        <authorList>
            <person name="Martin H S."/>
        </authorList>
    </citation>
    <scope>NUCLEOTIDE SEQUENCE</scope>
</reference>
<accession>A0A8J9Y310</accession>
<evidence type="ECO:0000313" key="1">
    <source>
        <dbReference type="EMBL" id="CAH0715544.1"/>
    </source>
</evidence>
<dbReference type="EMBL" id="OV170230">
    <property type="protein sequence ID" value="CAH0715544.1"/>
    <property type="molecule type" value="Genomic_DNA"/>
</dbReference>
<dbReference type="OrthoDB" id="6923871at2759"/>
<gene>
    <name evidence="1" type="ORF">BINO364_LOCUS2455</name>
</gene>
<protein>
    <submittedName>
        <fullName evidence="1">Uncharacterized protein</fullName>
    </submittedName>
</protein>
<dbReference type="Proteomes" id="UP000838878">
    <property type="component" value="Chromosome 10"/>
</dbReference>
<feature type="non-terminal residue" evidence="1">
    <location>
        <position position="77"/>
    </location>
</feature>
<sequence length="77" mass="8028">MPTNKMRERGRRWGRIERGTVRTESVSEIALQKAPKPDCAGGLCGGEPLGRSIARCAPAVGGALPPQPAHAAPPSVT</sequence>
<evidence type="ECO:0000313" key="2">
    <source>
        <dbReference type="Proteomes" id="UP000838878"/>
    </source>
</evidence>
<keyword evidence="2" id="KW-1185">Reference proteome</keyword>
<dbReference type="AlphaFoldDB" id="A0A8J9Y310"/>
<organism evidence="1 2">
    <name type="scientific">Brenthis ino</name>
    <name type="common">lesser marbled fritillary</name>
    <dbReference type="NCBI Taxonomy" id="405034"/>
    <lineage>
        <taxon>Eukaryota</taxon>
        <taxon>Metazoa</taxon>
        <taxon>Ecdysozoa</taxon>
        <taxon>Arthropoda</taxon>
        <taxon>Hexapoda</taxon>
        <taxon>Insecta</taxon>
        <taxon>Pterygota</taxon>
        <taxon>Neoptera</taxon>
        <taxon>Endopterygota</taxon>
        <taxon>Lepidoptera</taxon>
        <taxon>Glossata</taxon>
        <taxon>Ditrysia</taxon>
        <taxon>Papilionoidea</taxon>
        <taxon>Nymphalidae</taxon>
        <taxon>Heliconiinae</taxon>
        <taxon>Argynnini</taxon>
        <taxon>Brenthis</taxon>
    </lineage>
</organism>